<dbReference type="InterPro" id="IPR002313">
    <property type="entry name" value="Lys-tRNA-ligase_II"/>
</dbReference>
<dbReference type="Pfam" id="PF00152">
    <property type="entry name" value="tRNA-synt_2"/>
    <property type="match status" value="1"/>
</dbReference>
<evidence type="ECO:0000256" key="4">
    <source>
        <dbReference type="ARBA" id="ARBA00022490"/>
    </source>
</evidence>
<evidence type="ECO:0000256" key="2">
    <source>
        <dbReference type="ARBA" id="ARBA00008226"/>
    </source>
</evidence>
<dbReference type="SUPFAM" id="SSF55681">
    <property type="entry name" value="Class II aaRS and biotin synthetases"/>
    <property type="match status" value="1"/>
</dbReference>
<evidence type="ECO:0000256" key="8">
    <source>
        <dbReference type="ARBA" id="ARBA00022917"/>
    </source>
</evidence>
<evidence type="ECO:0000256" key="1">
    <source>
        <dbReference type="ARBA" id="ARBA00004496"/>
    </source>
</evidence>
<dbReference type="GO" id="GO:0004824">
    <property type="term" value="F:lysine-tRNA ligase activity"/>
    <property type="evidence" value="ECO:0007669"/>
    <property type="project" value="UniProtKB-EC"/>
</dbReference>
<dbReference type="AlphaFoldDB" id="A0A9W8ARR2"/>
<dbReference type="InterPro" id="IPR004364">
    <property type="entry name" value="Aa-tRNA-synt_II"/>
</dbReference>
<dbReference type="EMBL" id="JANBPY010001690">
    <property type="protein sequence ID" value="KAJ1959070.1"/>
    <property type="molecule type" value="Genomic_DNA"/>
</dbReference>
<evidence type="ECO:0000256" key="6">
    <source>
        <dbReference type="ARBA" id="ARBA00022741"/>
    </source>
</evidence>
<dbReference type="CDD" id="cd04322">
    <property type="entry name" value="LysRS_N"/>
    <property type="match status" value="1"/>
</dbReference>
<sequence length="585" mass="66514">MSASFTARYSRHWGFRAVISTTWTPSSLPVPWRYMKPHFRYFSHHSITKSTGTRDTLVKLTPTTSFNEGFDPQFKEQRLLELRQHAPGPLYPRIGLSNGEEHKVQYSIQTLRELWDQKTTPGEHHLQERVTVQGRIVAKRDASSKLLFLEIMDNNVSMQLVVSQRRMEEDASKAQSFKTYHKVFHKGDIVQAHGFVGKTQSGELSVFATKPLRLLAPCLHDLPYRSGLKNYERRYRQRYLDFLINPAHRQVFYTRAQVIRCLRQFLDARGFIEVETPILWPRVGGANARPFLTRGNALNRMPLQLRVAPELFLKQLVVGGMSRVYEIGKQFRNEGIDANHNPEFTTLEFYQAYTDLEGLMQLTEELLRYLVGSLKNGSTTVEVSNQLAGDPVSLEFGVPFQRLHVVTELERHLGQALPNLADPDKALGVLTARCAALNVALVPPVTLPRVLDTLITKFLEPQCVQPTFLYGHPTIMSPLAKASDTTPGTAQRFELYVLGKEIVNAYEELNDPEEQRTRFAQQLRDRGKGDDEAQLPDEEFCQALEYGLPPTGGWGMGIDRLCALLTDTKHLRDTLTFPIVKPTGL</sequence>
<evidence type="ECO:0000256" key="10">
    <source>
        <dbReference type="ARBA" id="ARBA00048573"/>
    </source>
</evidence>
<dbReference type="InterPro" id="IPR006195">
    <property type="entry name" value="aa-tRNA-synth_II"/>
</dbReference>
<evidence type="ECO:0000313" key="14">
    <source>
        <dbReference type="Proteomes" id="UP001150925"/>
    </source>
</evidence>
<keyword evidence="14" id="KW-1185">Reference proteome</keyword>
<accession>A0A9W8ARR2</accession>
<name>A0A9W8ARR2_9FUNG</name>
<evidence type="ECO:0000256" key="9">
    <source>
        <dbReference type="ARBA" id="ARBA00023146"/>
    </source>
</evidence>
<feature type="domain" description="Aminoacyl-transfer RNA synthetases class-II family profile" evidence="12">
    <location>
        <begin position="258"/>
        <end position="582"/>
    </location>
</feature>
<comment type="subcellular location">
    <subcellularLocation>
        <location evidence="1">Cytoplasm</location>
    </subcellularLocation>
</comment>
<dbReference type="PRINTS" id="PR00982">
    <property type="entry name" value="TRNASYNTHLYS"/>
</dbReference>
<dbReference type="InterPro" id="IPR012340">
    <property type="entry name" value="NA-bd_OB-fold"/>
</dbReference>
<dbReference type="Pfam" id="PF01336">
    <property type="entry name" value="tRNA_anti-codon"/>
    <property type="match status" value="1"/>
</dbReference>
<dbReference type="Gene3D" id="3.30.930.10">
    <property type="entry name" value="Bira Bifunctional Protein, Domain 2"/>
    <property type="match status" value="1"/>
</dbReference>
<dbReference type="PANTHER" id="PTHR42918">
    <property type="entry name" value="LYSYL-TRNA SYNTHETASE"/>
    <property type="match status" value="1"/>
</dbReference>
<dbReference type="HAMAP" id="MF_00252">
    <property type="entry name" value="Lys_tRNA_synth_class2"/>
    <property type="match status" value="1"/>
</dbReference>
<dbReference type="InterPro" id="IPR004365">
    <property type="entry name" value="NA-bd_OB_tRNA"/>
</dbReference>
<keyword evidence="8" id="KW-0648">Protein biosynthesis</keyword>
<keyword evidence="9" id="KW-0030">Aminoacyl-tRNA synthetase</keyword>
<dbReference type="InterPro" id="IPR045864">
    <property type="entry name" value="aa-tRNA-synth_II/BPL/LPL"/>
</dbReference>
<dbReference type="SUPFAM" id="SSF50249">
    <property type="entry name" value="Nucleic acid-binding proteins"/>
    <property type="match status" value="1"/>
</dbReference>
<comment type="caution">
    <text evidence="13">The sequence shown here is derived from an EMBL/GenBank/DDBJ whole genome shotgun (WGS) entry which is preliminary data.</text>
</comment>
<keyword evidence="4" id="KW-0963">Cytoplasm</keyword>
<organism evidence="13 14">
    <name type="scientific">Dispira parvispora</name>
    <dbReference type="NCBI Taxonomy" id="1520584"/>
    <lineage>
        <taxon>Eukaryota</taxon>
        <taxon>Fungi</taxon>
        <taxon>Fungi incertae sedis</taxon>
        <taxon>Zoopagomycota</taxon>
        <taxon>Kickxellomycotina</taxon>
        <taxon>Dimargaritomycetes</taxon>
        <taxon>Dimargaritales</taxon>
        <taxon>Dimargaritaceae</taxon>
        <taxon>Dispira</taxon>
    </lineage>
</organism>
<dbReference type="Proteomes" id="UP001150925">
    <property type="component" value="Unassembled WGS sequence"/>
</dbReference>
<reference evidence="13" key="1">
    <citation type="submission" date="2022-07" db="EMBL/GenBank/DDBJ databases">
        <title>Phylogenomic reconstructions and comparative analyses of Kickxellomycotina fungi.</title>
        <authorList>
            <person name="Reynolds N.K."/>
            <person name="Stajich J.E."/>
            <person name="Barry K."/>
            <person name="Grigoriev I.V."/>
            <person name="Crous P."/>
            <person name="Smith M.E."/>
        </authorList>
    </citation>
    <scope>NUCLEOTIDE SEQUENCE</scope>
    <source>
        <strain evidence="13">RSA 1196</strain>
    </source>
</reference>
<dbReference type="CDD" id="cd00775">
    <property type="entry name" value="LysRS_core"/>
    <property type="match status" value="1"/>
</dbReference>
<protein>
    <recommendedName>
        <fullName evidence="11">Lysine--tRNA ligase</fullName>
        <ecNumber evidence="11">6.1.1.6</ecNumber>
    </recommendedName>
    <alternativeName>
        <fullName evidence="11">Lysyl-tRNA synthetase</fullName>
    </alternativeName>
</protein>
<keyword evidence="7" id="KW-0067">ATP-binding</keyword>
<evidence type="ECO:0000256" key="5">
    <source>
        <dbReference type="ARBA" id="ARBA00022598"/>
    </source>
</evidence>
<evidence type="ECO:0000256" key="3">
    <source>
        <dbReference type="ARBA" id="ARBA00011738"/>
    </source>
</evidence>
<dbReference type="GO" id="GO:0005829">
    <property type="term" value="C:cytosol"/>
    <property type="evidence" value="ECO:0007669"/>
    <property type="project" value="TreeGrafter"/>
</dbReference>
<dbReference type="NCBIfam" id="NF001756">
    <property type="entry name" value="PRK00484.1"/>
    <property type="match status" value="1"/>
</dbReference>
<dbReference type="PROSITE" id="PS50862">
    <property type="entry name" value="AA_TRNA_LIGASE_II"/>
    <property type="match status" value="1"/>
</dbReference>
<keyword evidence="5" id="KW-0436">Ligase</keyword>
<gene>
    <name evidence="13" type="ORF">IWQ62_004760</name>
</gene>
<dbReference type="InterPro" id="IPR018149">
    <property type="entry name" value="Lys-tRNA-synth_II_C"/>
</dbReference>
<dbReference type="NCBIfam" id="TIGR00499">
    <property type="entry name" value="lysS_bact"/>
    <property type="match status" value="1"/>
</dbReference>
<comment type="similarity">
    <text evidence="2">Belongs to the class-II aminoacyl-tRNA synthetase family.</text>
</comment>
<dbReference type="GO" id="GO:0000049">
    <property type="term" value="F:tRNA binding"/>
    <property type="evidence" value="ECO:0007669"/>
    <property type="project" value="TreeGrafter"/>
</dbReference>
<evidence type="ECO:0000256" key="11">
    <source>
        <dbReference type="RuleBase" id="RU003748"/>
    </source>
</evidence>
<dbReference type="PANTHER" id="PTHR42918:SF5">
    <property type="entry name" value="LYSINE--TRNA LIGASE, MITOCHONDRIAL"/>
    <property type="match status" value="1"/>
</dbReference>
<evidence type="ECO:0000256" key="7">
    <source>
        <dbReference type="ARBA" id="ARBA00022840"/>
    </source>
</evidence>
<dbReference type="EC" id="6.1.1.6" evidence="11"/>
<evidence type="ECO:0000313" key="13">
    <source>
        <dbReference type="EMBL" id="KAJ1959070.1"/>
    </source>
</evidence>
<keyword evidence="6" id="KW-0547">Nucleotide-binding</keyword>
<comment type="subunit">
    <text evidence="3">Homodimer.</text>
</comment>
<dbReference type="Gene3D" id="2.40.50.140">
    <property type="entry name" value="Nucleic acid-binding proteins"/>
    <property type="match status" value="1"/>
</dbReference>
<dbReference type="FunFam" id="3.30.930.10:FF:000238">
    <property type="entry name" value="Lysine--tRNA ligase"/>
    <property type="match status" value="1"/>
</dbReference>
<dbReference type="InterPro" id="IPR044136">
    <property type="entry name" value="Lys-tRNA-ligase_II_N"/>
</dbReference>
<comment type="catalytic activity">
    <reaction evidence="10 11">
        <text>tRNA(Lys) + L-lysine + ATP = L-lysyl-tRNA(Lys) + AMP + diphosphate</text>
        <dbReference type="Rhea" id="RHEA:20792"/>
        <dbReference type="Rhea" id="RHEA-COMP:9696"/>
        <dbReference type="Rhea" id="RHEA-COMP:9697"/>
        <dbReference type="ChEBI" id="CHEBI:30616"/>
        <dbReference type="ChEBI" id="CHEBI:32551"/>
        <dbReference type="ChEBI" id="CHEBI:33019"/>
        <dbReference type="ChEBI" id="CHEBI:78442"/>
        <dbReference type="ChEBI" id="CHEBI:78529"/>
        <dbReference type="ChEBI" id="CHEBI:456215"/>
        <dbReference type="EC" id="6.1.1.6"/>
    </reaction>
</comment>
<dbReference type="GO" id="GO:0005524">
    <property type="term" value="F:ATP binding"/>
    <property type="evidence" value="ECO:0007669"/>
    <property type="project" value="UniProtKB-KW"/>
</dbReference>
<dbReference type="GO" id="GO:0006430">
    <property type="term" value="P:lysyl-tRNA aminoacylation"/>
    <property type="evidence" value="ECO:0007669"/>
    <property type="project" value="InterPro"/>
</dbReference>
<proteinExistence type="inferred from homology"/>
<evidence type="ECO:0000259" key="12">
    <source>
        <dbReference type="PROSITE" id="PS50862"/>
    </source>
</evidence>
<dbReference type="OrthoDB" id="21243at2759"/>